<protein>
    <recommendedName>
        <fullName evidence="1 9">Tyrosine--tRNA ligase</fullName>
        <ecNumber evidence="1 9">6.1.1.1</ecNumber>
    </recommendedName>
    <alternativeName>
        <fullName evidence="7 9">Tyrosyl-tRNA synthetase</fullName>
    </alternativeName>
</protein>
<dbReference type="Pfam" id="PF00579">
    <property type="entry name" value="tRNA-synt_1b"/>
    <property type="match status" value="1"/>
</dbReference>
<dbReference type="Proteomes" id="UP001377567">
    <property type="component" value="Unassembled WGS sequence"/>
</dbReference>
<evidence type="ECO:0000256" key="7">
    <source>
        <dbReference type="ARBA" id="ARBA00033323"/>
    </source>
</evidence>
<evidence type="ECO:0000256" key="1">
    <source>
        <dbReference type="ARBA" id="ARBA00013160"/>
    </source>
</evidence>
<dbReference type="HAMAP" id="MF_02006">
    <property type="entry name" value="Tyr_tRNA_synth_type1"/>
    <property type="match status" value="1"/>
</dbReference>
<comment type="catalytic activity">
    <reaction evidence="8 9">
        <text>tRNA(Tyr) + L-tyrosine + ATP = L-tyrosyl-tRNA(Tyr) + AMP + diphosphate + H(+)</text>
        <dbReference type="Rhea" id="RHEA:10220"/>
        <dbReference type="Rhea" id="RHEA-COMP:9706"/>
        <dbReference type="Rhea" id="RHEA-COMP:9707"/>
        <dbReference type="ChEBI" id="CHEBI:15378"/>
        <dbReference type="ChEBI" id="CHEBI:30616"/>
        <dbReference type="ChEBI" id="CHEBI:33019"/>
        <dbReference type="ChEBI" id="CHEBI:58315"/>
        <dbReference type="ChEBI" id="CHEBI:78442"/>
        <dbReference type="ChEBI" id="CHEBI:78536"/>
        <dbReference type="ChEBI" id="CHEBI:456215"/>
        <dbReference type="EC" id="6.1.1.1"/>
    </reaction>
</comment>
<dbReference type="PRINTS" id="PR01040">
    <property type="entry name" value="TRNASYNTHTYR"/>
</dbReference>
<dbReference type="InterPro" id="IPR002305">
    <property type="entry name" value="aa-tRNA-synth_Ic"/>
</dbReference>
<evidence type="ECO:0000256" key="8">
    <source>
        <dbReference type="ARBA" id="ARBA00048248"/>
    </source>
</evidence>
<dbReference type="NCBIfam" id="TIGR00234">
    <property type="entry name" value="tyrS"/>
    <property type="match status" value="1"/>
</dbReference>
<proteinExistence type="inferred from homology"/>
<dbReference type="InterPro" id="IPR001412">
    <property type="entry name" value="aa-tRNA-synth_I_CS"/>
</dbReference>
<dbReference type="GO" id="GO:0005524">
    <property type="term" value="F:ATP binding"/>
    <property type="evidence" value="ECO:0007669"/>
    <property type="project" value="UniProtKB-KW"/>
</dbReference>
<dbReference type="Gene3D" id="1.10.240.10">
    <property type="entry name" value="Tyrosyl-Transfer RNA Synthetase"/>
    <property type="match status" value="1"/>
</dbReference>
<dbReference type="SUPFAM" id="SSF55174">
    <property type="entry name" value="Alpha-L RNA-binding motif"/>
    <property type="match status" value="1"/>
</dbReference>
<evidence type="ECO:0000256" key="9">
    <source>
        <dbReference type="RuleBase" id="RU361234"/>
    </source>
</evidence>
<dbReference type="GO" id="GO:0005829">
    <property type="term" value="C:cytosol"/>
    <property type="evidence" value="ECO:0007669"/>
    <property type="project" value="TreeGrafter"/>
</dbReference>
<dbReference type="PROSITE" id="PS00178">
    <property type="entry name" value="AA_TRNA_LIGASE_I"/>
    <property type="match status" value="1"/>
</dbReference>
<evidence type="ECO:0000313" key="11">
    <source>
        <dbReference type="Proteomes" id="UP001377567"/>
    </source>
</evidence>
<comment type="caution">
    <text evidence="10">The sequence shown here is derived from an EMBL/GenBank/DDBJ whole genome shotgun (WGS) entry which is preliminary data.</text>
</comment>
<dbReference type="InterPro" id="IPR002307">
    <property type="entry name" value="Tyr-tRNA-ligase"/>
</dbReference>
<keyword evidence="11" id="KW-1185">Reference proteome</keyword>
<evidence type="ECO:0000256" key="2">
    <source>
        <dbReference type="ARBA" id="ARBA00022598"/>
    </source>
</evidence>
<dbReference type="Gene3D" id="3.10.290.10">
    <property type="entry name" value="RNA-binding S4 domain"/>
    <property type="match status" value="1"/>
</dbReference>
<dbReference type="PANTHER" id="PTHR11766:SF0">
    <property type="entry name" value="TYROSINE--TRNA LIGASE, MITOCHONDRIAL"/>
    <property type="match status" value="1"/>
</dbReference>
<dbReference type="SUPFAM" id="SSF52374">
    <property type="entry name" value="Nucleotidylyl transferase"/>
    <property type="match status" value="1"/>
</dbReference>
<name>A0AAV5S0Y6_MAUHU</name>
<dbReference type="Gene3D" id="3.40.50.620">
    <property type="entry name" value="HUPs"/>
    <property type="match status" value="1"/>
</dbReference>
<gene>
    <name evidence="10" type="ORF">DAKH74_041350</name>
</gene>
<dbReference type="InterPro" id="IPR024088">
    <property type="entry name" value="Tyr-tRNA-ligase_bac-type"/>
</dbReference>
<evidence type="ECO:0000256" key="3">
    <source>
        <dbReference type="ARBA" id="ARBA00022741"/>
    </source>
</evidence>
<dbReference type="GO" id="GO:0003723">
    <property type="term" value="F:RNA binding"/>
    <property type="evidence" value="ECO:0007669"/>
    <property type="project" value="InterPro"/>
</dbReference>
<dbReference type="EC" id="6.1.1.1" evidence="1 9"/>
<keyword evidence="4 9" id="KW-0067">ATP-binding</keyword>
<comment type="similarity">
    <text evidence="9">Belongs to the class-I aminoacyl-tRNA synthetase family.</text>
</comment>
<dbReference type="EMBL" id="BTGD01000013">
    <property type="protein sequence ID" value="GMM57519.1"/>
    <property type="molecule type" value="Genomic_DNA"/>
</dbReference>
<dbReference type="GO" id="GO:0004831">
    <property type="term" value="F:tyrosine-tRNA ligase activity"/>
    <property type="evidence" value="ECO:0007669"/>
    <property type="project" value="UniProtKB-EC"/>
</dbReference>
<evidence type="ECO:0000256" key="4">
    <source>
        <dbReference type="ARBA" id="ARBA00022840"/>
    </source>
</evidence>
<dbReference type="InterPro" id="IPR036986">
    <property type="entry name" value="S4_RNA-bd_sf"/>
</dbReference>
<evidence type="ECO:0000313" key="10">
    <source>
        <dbReference type="EMBL" id="GMM57519.1"/>
    </source>
</evidence>
<dbReference type="GO" id="GO:0005739">
    <property type="term" value="C:mitochondrion"/>
    <property type="evidence" value="ECO:0007669"/>
    <property type="project" value="TreeGrafter"/>
</dbReference>
<keyword evidence="6 9" id="KW-0030">Aminoacyl-tRNA synthetase</keyword>
<evidence type="ECO:0000256" key="6">
    <source>
        <dbReference type="ARBA" id="ARBA00023146"/>
    </source>
</evidence>
<keyword evidence="3 9" id="KW-0547">Nucleotide-binding</keyword>
<organism evidence="10 11">
    <name type="scientific">Maudiozyma humilis</name>
    <name type="common">Sour dough yeast</name>
    <name type="synonym">Kazachstania humilis</name>
    <dbReference type="NCBI Taxonomy" id="51915"/>
    <lineage>
        <taxon>Eukaryota</taxon>
        <taxon>Fungi</taxon>
        <taxon>Dikarya</taxon>
        <taxon>Ascomycota</taxon>
        <taxon>Saccharomycotina</taxon>
        <taxon>Saccharomycetes</taxon>
        <taxon>Saccharomycetales</taxon>
        <taxon>Saccharomycetaceae</taxon>
        <taxon>Maudiozyma</taxon>
    </lineage>
</organism>
<evidence type="ECO:0000256" key="5">
    <source>
        <dbReference type="ARBA" id="ARBA00022917"/>
    </source>
</evidence>
<keyword evidence="5 9" id="KW-0648">Protein biosynthesis</keyword>
<accession>A0AAV5S0Y6</accession>
<sequence length="469" mass="52428">MLRGIGRCNILPSRLSGRWFSSDVRSNGLLQLFKDRGLISQVSAPEDTLVSRLASGNKVKMYCGVDPTAKSIHLGNLVPMMLLLNFYVRGHDIVNIVGGATGAVGDPSGRSTERKSMSTDTRLDNVSRITAQLKRFFQNGLTYYESKYKESTNSAGPGVYTMTNNYNWWKDVKMIEFLAQYGKHIRIQSMLARDSVSARLESQGSLGFNEFTYQILQAYDFYHLYKNEKTNIQIGGNDQWGNITAGIDLINRVEQGTPRLKEDPPFAITVPLLTTSNGQKFGKSAGNAIFLDEEINTPYDIYQFFLNTTDEDVSRFLKIFTLMPLAEVSKVVATHQDAPHLHYGQRVLAKEVTEMIHGPEKATDASVVSDVLFSNGKITQSGSELIRLFSGARILKQSQRDTDLVSIVADLMQCSKSEAKRKVNQGGVYLGPERIPVSQNTKEWTNFLIDDEVLLVRVGKQKCFVVQMS</sequence>
<dbReference type="PANTHER" id="PTHR11766">
    <property type="entry name" value="TYROSYL-TRNA SYNTHETASE"/>
    <property type="match status" value="1"/>
</dbReference>
<dbReference type="CDD" id="cd00805">
    <property type="entry name" value="TyrRS_core"/>
    <property type="match status" value="1"/>
</dbReference>
<keyword evidence="2 9" id="KW-0436">Ligase</keyword>
<dbReference type="InterPro" id="IPR024107">
    <property type="entry name" value="Tyr-tRNA-ligase_bac_1"/>
</dbReference>
<dbReference type="AlphaFoldDB" id="A0AAV5S0Y6"/>
<dbReference type="FunFam" id="1.10.240.10:FF:000001">
    <property type="entry name" value="Tyrosine--tRNA ligase"/>
    <property type="match status" value="1"/>
</dbReference>
<dbReference type="GO" id="GO:0006437">
    <property type="term" value="P:tyrosyl-tRNA aminoacylation"/>
    <property type="evidence" value="ECO:0007669"/>
    <property type="project" value="InterPro"/>
</dbReference>
<dbReference type="InterPro" id="IPR014729">
    <property type="entry name" value="Rossmann-like_a/b/a_fold"/>
</dbReference>
<reference evidence="10 11" key="1">
    <citation type="journal article" date="2023" name="Elife">
        <title>Identification of key yeast species and microbe-microbe interactions impacting larval growth of Drosophila in the wild.</title>
        <authorList>
            <person name="Mure A."/>
            <person name="Sugiura Y."/>
            <person name="Maeda R."/>
            <person name="Honda K."/>
            <person name="Sakurai N."/>
            <person name="Takahashi Y."/>
            <person name="Watada M."/>
            <person name="Katoh T."/>
            <person name="Gotoh A."/>
            <person name="Gotoh Y."/>
            <person name="Taniguchi I."/>
            <person name="Nakamura K."/>
            <person name="Hayashi T."/>
            <person name="Katayama T."/>
            <person name="Uemura T."/>
            <person name="Hattori Y."/>
        </authorList>
    </citation>
    <scope>NUCLEOTIDE SEQUENCE [LARGE SCALE GENOMIC DNA]</scope>
    <source>
        <strain evidence="10 11">KH-74</strain>
    </source>
</reference>